<reference evidence="2 3" key="1">
    <citation type="submission" date="2023-02" db="EMBL/GenBank/DDBJ databases">
        <title>Genome sequence of Sphingomonas naphthae.</title>
        <authorList>
            <person name="Kim S."/>
            <person name="Heo J."/>
            <person name="Kwon S.-W."/>
        </authorList>
    </citation>
    <scope>NUCLEOTIDE SEQUENCE [LARGE SCALE GENOMIC DNA]</scope>
    <source>
        <strain evidence="2 3">KACC 18716</strain>
    </source>
</reference>
<dbReference type="RefSeq" id="WP_273690462.1">
    <property type="nucleotide sequence ID" value="NZ_CP117411.1"/>
</dbReference>
<sequence length="525" mass="57456">MKTRGWRLVAIASALLCATSARAEWFEAKSDHFVIYSEGKEESVRAFATRLERFDKAMRYLRGLPDDPVTRANRVTIYVVADRLAVQRLCAGGRKGPISRCADVAGFYGNHVEGSTAFTSRQSADGMFDLDAQTVLFHEYTHHFMFSNFQGVFPEWLVEGYAEFNGAADYDKNGAIGLGRVATHRLYSLKSGQASLPIRTLLSPGKKRLSPEQRDLIYGRGWLLTHYLSFEPGRSGQLNHYISEMQKGKSSLDAAQTAFGDLDALERELNRYISRRTLTYVRIDAKALPIGDIHVRPLTSGEAAMMPVRMRSDRGVDAVMAQEVVALARKAAAPFPADIGAQVALAEAEYDAGDAAATEAAADRALAVDPANRDAMLYKGRAMLRGATIDASTDEARWSAARKWLIKANRLNPDDAVPLLFFYNSYILQRKAPPPSALDGLEHVVATAPQISEARALLARHYLTAGRLADARVVLEPLAFDPHASAESIPSKLIALIDAGDEAGVRKLVEGSPYGLDQPATPKSE</sequence>
<proteinExistence type="predicted"/>
<feature type="signal peptide" evidence="1">
    <location>
        <begin position="1"/>
        <end position="23"/>
    </location>
</feature>
<organism evidence="2 3">
    <name type="scientific">Sphingomonas naphthae</name>
    <dbReference type="NCBI Taxonomy" id="1813468"/>
    <lineage>
        <taxon>Bacteria</taxon>
        <taxon>Pseudomonadati</taxon>
        <taxon>Pseudomonadota</taxon>
        <taxon>Alphaproteobacteria</taxon>
        <taxon>Sphingomonadales</taxon>
        <taxon>Sphingomonadaceae</taxon>
        <taxon>Sphingomonas</taxon>
    </lineage>
</organism>
<name>A0ABY7TRY3_9SPHN</name>
<protein>
    <recommendedName>
        <fullName evidence="4">DUF1570 domain-containing protein</fullName>
    </recommendedName>
</protein>
<evidence type="ECO:0000256" key="1">
    <source>
        <dbReference type="SAM" id="SignalP"/>
    </source>
</evidence>
<feature type="chain" id="PRO_5047273611" description="DUF1570 domain-containing protein" evidence="1">
    <location>
        <begin position="24"/>
        <end position="525"/>
    </location>
</feature>
<keyword evidence="3" id="KW-1185">Reference proteome</keyword>
<keyword evidence="1" id="KW-0732">Signal</keyword>
<evidence type="ECO:0000313" key="2">
    <source>
        <dbReference type="EMBL" id="WCT74984.1"/>
    </source>
</evidence>
<dbReference type="SUPFAM" id="SSF48452">
    <property type="entry name" value="TPR-like"/>
    <property type="match status" value="1"/>
</dbReference>
<dbReference type="EMBL" id="CP117411">
    <property type="protein sequence ID" value="WCT74984.1"/>
    <property type="molecule type" value="Genomic_DNA"/>
</dbReference>
<gene>
    <name evidence="2" type="ORF">PQ455_07130</name>
</gene>
<evidence type="ECO:0000313" key="3">
    <source>
        <dbReference type="Proteomes" id="UP001220395"/>
    </source>
</evidence>
<accession>A0ABY7TRY3</accession>
<dbReference type="InterPro" id="IPR011990">
    <property type="entry name" value="TPR-like_helical_dom_sf"/>
</dbReference>
<dbReference type="Gene3D" id="1.25.40.10">
    <property type="entry name" value="Tetratricopeptide repeat domain"/>
    <property type="match status" value="1"/>
</dbReference>
<dbReference type="Proteomes" id="UP001220395">
    <property type="component" value="Chromosome"/>
</dbReference>
<evidence type="ECO:0008006" key="4">
    <source>
        <dbReference type="Google" id="ProtNLM"/>
    </source>
</evidence>